<dbReference type="PANTHER" id="PTHR37816:SF2">
    <property type="entry name" value="DNA TOPOLOGY MODULATION PROTEIN FLAR-RELATED PROTEIN"/>
    <property type="match status" value="1"/>
</dbReference>
<dbReference type="AlphaFoldDB" id="A0A4S8P744"/>
<dbReference type="SUPFAM" id="SSF52540">
    <property type="entry name" value="P-loop containing nucleoside triphosphate hydrolases"/>
    <property type="match status" value="1"/>
</dbReference>
<accession>A0A4S8P744</accession>
<dbReference type="OrthoDB" id="7210594at2"/>
<evidence type="ECO:0000313" key="1">
    <source>
        <dbReference type="EMBL" id="THV25225.1"/>
    </source>
</evidence>
<gene>
    <name evidence="1" type="ORF">FAA97_03205</name>
</gene>
<organism evidence="1 2">
    <name type="scientific">Peteryoungia ipomoeae</name>
    <dbReference type="NCBI Taxonomy" id="1210932"/>
    <lineage>
        <taxon>Bacteria</taxon>
        <taxon>Pseudomonadati</taxon>
        <taxon>Pseudomonadota</taxon>
        <taxon>Alphaproteobacteria</taxon>
        <taxon>Hyphomicrobiales</taxon>
        <taxon>Rhizobiaceae</taxon>
        <taxon>Peteryoungia</taxon>
    </lineage>
</organism>
<protein>
    <submittedName>
        <fullName evidence="1">AAA family ATPase</fullName>
    </submittedName>
</protein>
<name>A0A4S8P744_9HYPH</name>
<sequence>MVCHVETIEDGAAHLRNARRVMVIGCSGGGKSTLSRKIASGLDLPNHSMDREVFWLPDWVQRPRAEQRQIITEIVRGERWLIDGTNPSSFDLRMPRADLVIWVRLSRWRCLLGVYRRASRHVGRHRPEMAVGCIEKWPDREFLSYIWTFERRFAPRIVEGIDRHGPDVPVVTLKSHGEMAHLLDLAGLPH</sequence>
<keyword evidence="2" id="KW-1185">Reference proteome</keyword>
<dbReference type="EMBL" id="STGV01000001">
    <property type="protein sequence ID" value="THV25225.1"/>
    <property type="molecule type" value="Genomic_DNA"/>
</dbReference>
<dbReference type="InterPro" id="IPR052922">
    <property type="entry name" value="Cytidylate_Kinase-2"/>
</dbReference>
<comment type="caution">
    <text evidence="1">The sequence shown here is derived from an EMBL/GenBank/DDBJ whole genome shotgun (WGS) entry which is preliminary data.</text>
</comment>
<evidence type="ECO:0000313" key="2">
    <source>
        <dbReference type="Proteomes" id="UP000308828"/>
    </source>
</evidence>
<dbReference type="RefSeq" id="WP_136597072.1">
    <property type="nucleotide sequence ID" value="NZ_STGV01000001.1"/>
</dbReference>
<dbReference type="Gene3D" id="3.40.50.300">
    <property type="entry name" value="P-loop containing nucleotide triphosphate hydrolases"/>
    <property type="match status" value="1"/>
</dbReference>
<dbReference type="InterPro" id="IPR027417">
    <property type="entry name" value="P-loop_NTPase"/>
</dbReference>
<proteinExistence type="predicted"/>
<dbReference type="Proteomes" id="UP000308828">
    <property type="component" value="Unassembled WGS sequence"/>
</dbReference>
<reference evidence="1 2" key="1">
    <citation type="submission" date="2019-04" db="EMBL/GenBank/DDBJ databases">
        <title>Genome sequence of strain shin9-1.</title>
        <authorList>
            <person name="Gao J."/>
            <person name="Sun J."/>
        </authorList>
    </citation>
    <scope>NUCLEOTIDE SEQUENCE [LARGE SCALE GENOMIC DNA]</scope>
    <source>
        <strain evidence="2">shin9-1</strain>
    </source>
</reference>
<dbReference type="PANTHER" id="PTHR37816">
    <property type="entry name" value="YALI0E33011P"/>
    <property type="match status" value="1"/>
</dbReference>